<dbReference type="PANTHER" id="PTHR26312">
    <property type="entry name" value="TETRATRICOPEPTIDE REPEAT PROTEIN 5"/>
    <property type="match status" value="1"/>
</dbReference>
<proteinExistence type="predicted"/>
<dbReference type="EMBL" id="CM000882">
    <property type="protein sequence ID" value="KQJ97960.1"/>
    <property type="molecule type" value="Genomic_DNA"/>
</dbReference>
<feature type="compositionally biased region" description="Gly residues" evidence="1">
    <location>
        <begin position="96"/>
        <end position="112"/>
    </location>
</feature>
<reference evidence="3" key="2">
    <citation type="submission" date="2017-06" db="EMBL/GenBank/DDBJ databases">
        <title>WGS assembly of Brachypodium distachyon.</title>
        <authorList>
            <consortium name="The International Brachypodium Initiative"/>
            <person name="Lucas S."/>
            <person name="Harmon-Smith M."/>
            <person name="Lail K."/>
            <person name="Tice H."/>
            <person name="Grimwood J."/>
            <person name="Bruce D."/>
            <person name="Barry K."/>
            <person name="Shu S."/>
            <person name="Lindquist E."/>
            <person name="Wang M."/>
            <person name="Pitluck S."/>
            <person name="Vogel J.P."/>
            <person name="Garvin D.F."/>
            <person name="Mockler T.C."/>
            <person name="Schmutz J."/>
            <person name="Rokhsar D."/>
            <person name="Bevan M.W."/>
        </authorList>
    </citation>
    <scope>NUCLEOTIDE SEQUENCE</scope>
    <source>
        <strain evidence="3">Bd21</strain>
    </source>
</reference>
<dbReference type="STRING" id="15368.I1I6H0"/>
<evidence type="ECO:0000313" key="4">
    <source>
        <dbReference type="EnsemblPlants" id="KQJ97960"/>
    </source>
</evidence>
<name>I1I6H0_BRADI</name>
<dbReference type="OrthoDB" id="439046at2759"/>
<organism evidence="3">
    <name type="scientific">Brachypodium distachyon</name>
    <name type="common">Purple false brome</name>
    <name type="synonym">Trachynia distachya</name>
    <dbReference type="NCBI Taxonomy" id="15368"/>
    <lineage>
        <taxon>Eukaryota</taxon>
        <taxon>Viridiplantae</taxon>
        <taxon>Streptophyta</taxon>
        <taxon>Embryophyta</taxon>
        <taxon>Tracheophyta</taxon>
        <taxon>Spermatophyta</taxon>
        <taxon>Magnoliopsida</taxon>
        <taxon>Liliopsida</taxon>
        <taxon>Poales</taxon>
        <taxon>Poaceae</taxon>
        <taxon>BOP clade</taxon>
        <taxon>Pooideae</taxon>
        <taxon>Stipodae</taxon>
        <taxon>Brachypodieae</taxon>
        <taxon>Brachypodium</taxon>
    </lineage>
</organism>
<reference evidence="4" key="3">
    <citation type="submission" date="2018-08" db="UniProtKB">
        <authorList>
            <consortium name="EnsemblPlants"/>
        </authorList>
    </citation>
    <scope>IDENTIFICATION</scope>
    <source>
        <strain evidence="4">cv. Bd21</strain>
    </source>
</reference>
<dbReference type="GeneID" id="100838922"/>
<dbReference type="Pfam" id="PF25474">
    <property type="entry name" value="TPR_TmcB"/>
    <property type="match status" value="1"/>
</dbReference>
<dbReference type="Gene3D" id="1.25.40.10">
    <property type="entry name" value="Tetratricopeptide repeat domain"/>
    <property type="match status" value="1"/>
</dbReference>
<feature type="region of interest" description="Disordered" evidence="1">
    <location>
        <begin position="1"/>
        <end position="37"/>
    </location>
</feature>
<dbReference type="EnsemblPlants" id="KQJ97960">
    <property type="protein sequence ID" value="KQJ97960"/>
    <property type="gene ID" value="BRADI_3g34320v3"/>
</dbReference>
<dbReference type="PANTHER" id="PTHR26312:SF123">
    <property type="entry name" value="TETRATRICOPEPTIDE REPEAT (TPR)-LIKE SUPERFAMILY PROTEIN"/>
    <property type="match status" value="1"/>
</dbReference>
<evidence type="ECO:0000313" key="3">
    <source>
        <dbReference type="EMBL" id="KQJ97960.1"/>
    </source>
</evidence>
<dbReference type="SUPFAM" id="SSF48452">
    <property type="entry name" value="TPR-like"/>
    <property type="match status" value="1"/>
</dbReference>
<dbReference type="Gramene" id="KQJ97960">
    <property type="protein sequence ID" value="KQJ97960"/>
    <property type="gene ID" value="BRADI_3g34320v3"/>
</dbReference>
<feature type="compositionally biased region" description="Low complexity" evidence="1">
    <location>
        <begin position="1"/>
        <end position="16"/>
    </location>
</feature>
<feature type="domain" description="TmcB/TmcC TPR repeats" evidence="2">
    <location>
        <begin position="116"/>
        <end position="157"/>
    </location>
</feature>
<dbReference type="KEGG" id="bdi:100838922"/>
<keyword evidence="5" id="KW-1185">Reference proteome</keyword>
<dbReference type="RefSeq" id="XP_003574389.1">
    <property type="nucleotide sequence ID" value="XM_003574341.4"/>
</dbReference>
<dbReference type="eggNOG" id="ENOG502RYTU">
    <property type="taxonomic scope" value="Eukaryota"/>
</dbReference>
<evidence type="ECO:0000256" key="1">
    <source>
        <dbReference type="SAM" id="MobiDB-lite"/>
    </source>
</evidence>
<protein>
    <recommendedName>
        <fullName evidence="2">TmcB/TmcC TPR repeats domain-containing protein</fullName>
    </recommendedName>
</protein>
<dbReference type="InterPro" id="IPR057352">
    <property type="entry name" value="TPR_TmcB/C"/>
</dbReference>
<sequence length="242" mass="25445">MEGATSSLTRSLSLAPRPRRRSHHNLPTLSPAPRVLPLRRARSDAHDLLGSMATAAAAATSSAATVLPRPRTLDRDNDCLFAGPGNGNGNNDNRSGNGGGGGGNGGGSGQSAGMGEHYRRALSLDPSNPLLLRNYGKFLHDVQRDLPGAQDCYARAMLASPADADLLSLYGRALWEAGQGHGQAYRDGSKDRAEGYFQRAVQAAPDDCHVLASYASFLWDAEEDDVEDQVACGSPASFVPAC</sequence>
<reference evidence="3 4" key="1">
    <citation type="journal article" date="2010" name="Nature">
        <title>Genome sequencing and analysis of the model grass Brachypodium distachyon.</title>
        <authorList>
            <consortium name="International Brachypodium Initiative"/>
        </authorList>
    </citation>
    <scope>NUCLEOTIDE SEQUENCE [LARGE SCALE GENOMIC DNA]</scope>
    <source>
        <strain evidence="3 4">Bd21</strain>
    </source>
</reference>
<dbReference type="HOGENOM" id="CLU_024164_0_0_1"/>
<gene>
    <name evidence="4" type="primary">LOC100838922</name>
    <name evidence="3" type="ORF">BRADI_3g34320v3</name>
</gene>
<evidence type="ECO:0000313" key="5">
    <source>
        <dbReference type="Proteomes" id="UP000008810"/>
    </source>
</evidence>
<dbReference type="InterPro" id="IPR011990">
    <property type="entry name" value="TPR-like_helical_dom_sf"/>
</dbReference>
<accession>I1I6H0</accession>
<dbReference type="Proteomes" id="UP000008810">
    <property type="component" value="Chromosome 3"/>
</dbReference>
<evidence type="ECO:0000259" key="2">
    <source>
        <dbReference type="Pfam" id="PF25474"/>
    </source>
</evidence>
<feature type="region of interest" description="Disordered" evidence="1">
    <location>
        <begin position="59"/>
        <end position="114"/>
    </location>
</feature>
<dbReference type="AlphaFoldDB" id="I1I6H0"/>
<dbReference type="OMA" id="WTNHRDE"/>